<dbReference type="Proteomes" id="UP001152798">
    <property type="component" value="Chromosome 5"/>
</dbReference>
<evidence type="ECO:0000256" key="1">
    <source>
        <dbReference type="ARBA" id="ARBA00001913"/>
    </source>
</evidence>
<dbReference type="InterPro" id="IPR047115">
    <property type="entry name" value="ARSB"/>
</dbReference>
<dbReference type="CDD" id="cd16029">
    <property type="entry name" value="4-S"/>
    <property type="match status" value="1"/>
</dbReference>
<keyword evidence="4" id="KW-0378">Hydrolase</keyword>
<dbReference type="GO" id="GO:0008484">
    <property type="term" value="F:sulfuric ester hydrolase activity"/>
    <property type="evidence" value="ECO:0007669"/>
    <property type="project" value="InterPro"/>
</dbReference>
<dbReference type="EMBL" id="OV725081">
    <property type="protein sequence ID" value="CAH1403407.1"/>
    <property type="molecule type" value="Genomic_DNA"/>
</dbReference>
<evidence type="ECO:0000256" key="3">
    <source>
        <dbReference type="ARBA" id="ARBA00022723"/>
    </source>
</evidence>
<dbReference type="PROSITE" id="PS00523">
    <property type="entry name" value="SULFATASE_1"/>
    <property type="match status" value="1"/>
</dbReference>
<dbReference type="PROSITE" id="PS00149">
    <property type="entry name" value="SULFATASE_2"/>
    <property type="match status" value="1"/>
</dbReference>
<dbReference type="InterPro" id="IPR024607">
    <property type="entry name" value="Sulfatase_CS"/>
</dbReference>
<keyword evidence="6" id="KW-0325">Glycoprotein</keyword>
<feature type="transmembrane region" description="Helical" evidence="7">
    <location>
        <begin position="12"/>
        <end position="32"/>
    </location>
</feature>
<keyword evidence="10" id="KW-1185">Reference proteome</keyword>
<evidence type="ECO:0000313" key="9">
    <source>
        <dbReference type="EMBL" id="CAH1403407.1"/>
    </source>
</evidence>
<comment type="similarity">
    <text evidence="2">Belongs to the sulfatase family.</text>
</comment>
<proteinExistence type="inferred from homology"/>
<evidence type="ECO:0000259" key="8">
    <source>
        <dbReference type="Pfam" id="PF00884"/>
    </source>
</evidence>
<evidence type="ECO:0000256" key="5">
    <source>
        <dbReference type="ARBA" id="ARBA00022837"/>
    </source>
</evidence>
<dbReference type="InterPro" id="IPR017850">
    <property type="entry name" value="Alkaline_phosphatase_core_sf"/>
</dbReference>
<organism evidence="9 10">
    <name type="scientific">Nezara viridula</name>
    <name type="common">Southern green stink bug</name>
    <name type="synonym">Cimex viridulus</name>
    <dbReference type="NCBI Taxonomy" id="85310"/>
    <lineage>
        <taxon>Eukaryota</taxon>
        <taxon>Metazoa</taxon>
        <taxon>Ecdysozoa</taxon>
        <taxon>Arthropoda</taxon>
        <taxon>Hexapoda</taxon>
        <taxon>Insecta</taxon>
        <taxon>Pterygota</taxon>
        <taxon>Neoptera</taxon>
        <taxon>Paraneoptera</taxon>
        <taxon>Hemiptera</taxon>
        <taxon>Heteroptera</taxon>
        <taxon>Panheteroptera</taxon>
        <taxon>Pentatomomorpha</taxon>
        <taxon>Pentatomoidea</taxon>
        <taxon>Pentatomidae</taxon>
        <taxon>Pentatominae</taxon>
        <taxon>Nezara</taxon>
    </lineage>
</organism>
<keyword evidence="7" id="KW-1133">Transmembrane helix</keyword>
<evidence type="ECO:0000256" key="6">
    <source>
        <dbReference type="ARBA" id="ARBA00023180"/>
    </source>
</evidence>
<dbReference type="Gene3D" id="3.30.1120.10">
    <property type="match status" value="1"/>
</dbReference>
<dbReference type="Gene3D" id="3.40.720.10">
    <property type="entry name" value="Alkaline Phosphatase, subunit A"/>
    <property type="match status" value="1"/>
</dbReference>
<keyword evidence="5" id="KW-0106">Calcium</keyword>
<evidence type="ECO:0000313" key="10">
    <source>
        <dbReference type="Proteomes" id="UP001152798"/>
    </source>
</evidence>
<dbReference type="SUPFAM" id="SSF53649">
    <property type="entry name" value="Alkaline phosphatase-like"/>
    <property type="match status" value="1"/>
</dbReference>
<keyword evidence="7" id="KW-0472">Membrane</keyword>
<dbReference type="OrthoDB" id="103349at2759"/>
<dbReference type="PANTHER" id="PTHR10342">
    <property type="entry name" value="ARYLSULFATASE"/>
    <property type="match status" value="1"/>
</dbReference>
<dbReference type="Pfam" id="PF00884">
    <property type="entry name" value="Sulfatase"/>
    <property type="match status" value="1"/>
</dbReference>
<sequence length="543" mass="61095">MRYINAQSLSYRLVLKMTLMFAVFVFVLMVQVRPNGCERPNIVFIIADDLGWNDVGFHSGDVSTPNIDALAYHGVILTRHYAQPLCSPSRTALLTGDYPLRHGMQSTPCLAGVDDGLPTDVKIMPQYFSKLGYKSHLVGKWHQGYETLEQLPTRRGFDSFFGYLNGFLGYWDCIHYMNGVAGRDLRRNEEGAWRECYGNYLTDLLTNEAVKIIREHQEPDGLLLLLTHAAVHTTFLDIEREAPEGVQNITSRGYLRAMAERLDWSVGEVVRALNERGLLNNTIIAFISDNGAPTYSSSFSNHGSNWPLRGEKGSVHDGGVRTVAAVWSPLLKNLSRVSDQYFHISDWLPTLYTAAGGDVNELESKDGINQWDSLVTSTHGARDTIIVNIDEETRTEAVIKSNWKLVKNQNPKSVGINDDLYYGESGRWMTYDLERVNTSAVARILGPISDKYKTLRQSASINVPCSDETSAMGEDCHTRYCLYDILNDPTECYNLAANNSAIVADLKAILESYRPSLVSVPPKYYDSRASPKNWNDYWSPWIK</sequence>
<evidence type="ECO:0000256" key="7">
    <source>
        <dbReference type="SAM" id="Phobius"/>
    </source>
</evidence>
<name>A0A9P0MUX0_NEZVI</name>
<dbReference type="AlphaFoldDB" id="A0A9P0MUX0"/>
<reference evidence="9" key="1">
    <citation type="submission" date="2022-01" db="EMBL/GenBank/DDBJ databases">
        <authorList>
            <person name="King R."/>
        </authorList>
    </citation>
    <scope>NUCLEOTIDE SEQUENCE</scope>
</reference>
<protein>
    <recommendedName>
        <fullName evidence="8">Sulfatase N-terminal domain-containing protein</fullName>
    </recommendedName>
</protein>
<keyword evidence="7" id="KW-0812">Transmembrane</keyword>
<accession>A0A9P0MUX0</accession>
<comment type="cofactor">
    <cofactor evidence="1">
        <name>Ca(2+)</name>
        <dbReference type="ChEBI" id="CHEBI:29108"/>
    </cofactor>
</comment>
<evidence type="ECO:0000256" key="2">
    <source>
        <dbReference type="ARBA" id="ARBA00008779"/>
    </source>
</evidence>
<feature type="domain" description="Sulfatase N-terminal" evidence="8">
    <location>
        <begin position="40"/>
        <end position="356"/>
    </location>
</feature>
<dbReference type="InterPro" id="IPR000917">
    <property type="entry name" value="Sulfatase_N"/>
</dbReference>
<dbReference type="PANTHER" id="PTHR10342:SF264">
    <property type="entry name" value="MIP05773P-RELATED"/>
    <property type="match status" value="1"/>
</dbReference>
<keyword evidence="3" id="KW-0479">Metal-binding</keyword>
<dbReference type="GO" id="GO:0046872">
    <property type="term" value="F:metal ion binding"/>
    <property type="evidence" value="ECO:0007669"/>
    <property type="project" value="UniProtKB-KW"/>
</dbReference>
<evidence type="ECO:0000256" key="4">
    <source>
        <dbReference type="ARBA" id="ARBA00022801"/>
    </source>
</evidence>
<gene>
    <name evidence="9" type="ORF">NEZAVI_LOCUS12019</name>
</gene>